<keyword evidence="5 7" id="KW-0057">Aromatic amino acid biosynthesis</keyword>
<comment type="similarity">
    <text evidence="7">Belongs to the shikimate dehydrogenase family.</text>
</comment>
<feature type="binding site" evidence="7">
    <location>
        <begin position="15"/>
        <end position="17"/>
    </location>
    <ligand>
        <name>shikimate</name>
        <dbReference type="ChEBI" id="CHEBI:36208"/>
    </ligand>
</feature>
<dbReference type="HOGENOM" id="CLU_044063_4_1_0"/>
<feature type="active site" description="Proton acceptor" evidence="7">
    <location>
        <position position="66"/>
    </location>
</feature>
<feature type="binding site" evidence="7">
    <location>
        <position position="256"/>
    </location>
    <ligand>
        <name>shikimate</name>
        <dbReference type="ChEBI" id="CHEBI:36208"/>
    </ligand>
</feature>
<evidence type="ECO:0000313" key="11">
    <source>
        <dbReference type="EMBL" id="AIA31629.1"/>
    </source>
</evidence>
<dbReference type="SUPFAM" id="SSF53223">
    <property type="entry name" value="Aminoacid dehydrogenase-like, N-terminal domain"/>
    <property type="match status" value="1"/>
</dbReference>
<accession>A0A059XSN4</accession>
<dbReference type="Pfam" id="PF08501">
    <property type="entry name" value="Shikimate_dh_N"/>
    <property type="match status" value="1"/>
</dbReference>
<feature type="binding site" evidence="7">
    <location>
        <position position="226"/>
    </location>
    <ligand>
        <name>shikimate</name>
        <dbReference type="ChEBI" id="CHEBI:36208"/>
    </ligand>
</feature>
<evidence type="ECO:0000256" key="1">
    <source>
        <dbReference type="ARBA" id="ARBA00004871"/>
    </source>
</evidence>
<evidence type="ECO:0000256" key="4">
    <source>
        <dbReference type="ARBA" id="ARBA00023002"/>
    </source>
</evidence>
<comment type="catalytic activity">
    <reaction evidence="6 7">
        <text>shikimate + NADP(+) = 3-dehydroshikimate + NADPH + H(+)</text>
        <dbReference type="Rhea" id="RHEA:17737"/>
        <dbReference type="ChEBI" id="CHEBI:15378"/>
        <dbReference type="ChEBI" id="CHEBI:16630"/>
        <dbReference type="ChEBI" id="CHEBI:36208"/>
        <dbReference type="ChEBI" id="CHEBI:57783"/>
        <dbReference type="ChEBI" id="CHEBI:58349"/>
        <dbReference type="EC" id="1.1.1.25"/>
    </reaction>
</comment>
<dbReference type="Pfam" id="PF01488">
    <property type="entry name" value="Shikimate_DH"/>
    <property type="match status" value="1"/>
</dbReference>
<dbReference type="EMBL" id="CP007243">
    <property type="protein sequence ID" value="AIA31629.1"/>
    <property type="molecule type" value="Genomic_DNA"/>
</dbReference>
<gene>
    <name evidence="7" type="primary">aroE</name>
    <name evidence="11" type="ORF">Y981_04745</name>
</gene>
<keyword evidence="3 7" id="KW-0521">NADP</keyword>
<evidence type="ECO:0000259" key="8">
    <source>
        <dbReference type="Pfam" id="PF01488"/>
    </source>
</evidence>
<dbReference type="InterPro" id="IPR036291">
    <property type="entry name" value="NAD(P)-bd_dom_sf"/>
</dbReference>
<comment type="function">
    <text evidence="7">Involved in the biosynthesis of the chorismate, which leads to the biosynthesis of aromatic amino acids. Catalyzes the reversible NADPH linked reduction of 3-dehydroshikimate (DHSA) to yield shikimate (SA).</text>
</comment>
<sequence>MKKLYGVIGYPVSHSLSPLFQQAAMESLGLDAAYVPFEIPPDQIGIALKSMEILGVEGFNVTIPHKEAVSGLVAGKDRISTIVGAVNTVSRKADGWFGSNTDVGGFQEAFRHFLQSKIKKDVSHPMVLGAGGSVRSVLFALRESGFRRLTIANRSLDRAHRLLDSLFSPDTRKEISVISLEEMSNQGVGECDALINALSREAFPDRFALLDRVDCSGIKGFFDLSYRPDGLPTSFLKVGLSLKRPVEDGLRMLLEQGALSFEIWTGQSAPRDVMAEALRKKLGRSLSFGGEMPKMV</sequence>
<dbReference type="OrthoDB" id="9792692at2"/>
<feature type="binding site" evidence="7">
    <location>
        <begin position="129"/>
        <end position="133"/>
    </location>
    <ligand>
        <name>NADP(+)</name>
        <dbReference type="ChEBI" id="CHEBI:58349"/>
    </ligand>
</feature>
<dbReference type="KEGG" id="lfp:Y981_04745"/>
<dbReference type="GO" id="GO:0050661">
    <property type="term" value="F:NADP binding"/>
    <property type="evidence" value="ECO:0007669"/>
    <property type="project" value="TreeGrafter"/>
</dbReference>
<keyword evidence="7" id="KW-0028">Amino-acid biosynthesis</keyword>
<organism evidence="11 12">
    <name type="scientific">Leptospirillum ferriphilum YSK</name>
    <dbReference type="NCBI Taxonomy" id="1441628"/>
    <lineage>
        <taxon>Bacteria</taxon>
        <taxon>Pseudomonadati</taxon>
        <taxon>Nitrospirota</taxon>
        <taxon>Nitrospiria</taxon>
        <taxon>Nitrospirales</taxon>
        <taxon>Nitrospiraceae</taxon>
        <taxon>Leptospirillum</taxon>
    </lineage>
</organism>
<name>A0A059XSN4_9BACT</name>
<feature type="binding site" evidence="7">
    <location>
        <position position="224"/>
    </location>
    <ligand>
        <name>NADP(+)</name>
        <dbReference type="ChEBI" id="CHEBI:58349"/>
    </ligand>
</feature>
<dbReference type="PANTHER" id="PTHR21089:SF1">
    <property type="entry name" value="BIFUNCTIONAL 3-DEHYDROQUINATE DEHYDRATASE_SHIKIMATE DEHYDROGENASE, CHLOROPLASTIC"/>
    <property type="match status" value="1"/>
</dbReference>
<feature type="binding site" evidence="7">
    <location>
        <position position="249"/>
    </location>
    <ligand>
        <name>NADP(+)</name>
        <dbReference type="ChEBI" id="CHEBI:58349"/>
    </ligand>
</feature>
<evidence type="ECO:0000313" key="12">
    <source>
        <dbReference type="Proteomes" id="UP000027059"/>
    </source>
</evidence>
<evidence type="ECO:0000256" key="5">
    <source>
        <dbReference type="ARBA" id="ARBA00023141"/>
    </source>
</evidence>
<dbReference type="HAMAP" id="MF_00222">
    <property type="entry name" value="Shikimate_DH_AroE"/>
    <property type="match status" value="1"/>
</dbReference>
<dbReference type="EC" id="1.1.1.25" evidence="2 7"/>
<feature type="domain" description="Shikimate dehydrogenase substrate binding N-terminal" evidence="9">
    <location>
        <begin position="7"/>
        <end position="89"/>
    </location>
</feature>
<dbReference type="CDD" id="cd01065">
    <property type="entry name" value="NAD_bind_Shikimate_DH"/>
    <property type="match status" value="1"/>
</dbReference>
<dbReference type="GO" id="GO:0008652">
    <property type="term" value="P:amino acid biosynthetic process"/>
    <property type="evidence" value="ECO:0007669"/>
    <property type="project" value="UniProtKB-KW"/>
</dbReference>
<dbReference type="GO" id="GO:0005829">
    <property type="term" value="C:cytosol"/>
    <property type="evidence" value="ECO:0007669"/>
    <property type="project" value="TreeGrafter"/>
</dbReference>
<dbReference type="SUPFAM" id="SSF51735">
    <property type="entry name" value="NAD(P)-binding Rossmann-fold domains"/>
    <property type="match status" value="1"/>
</dbReference>
<evidence type="ECO:0000256" key="6">
    <source>
        <dbReference type="ARBA" id="ARBA00049442"/>
    </source>
</evidence>
<dbReference type="InterPro" id="IPR013708">
    <property type="entry name" value="Shikimate_DH-bd_N"/>
</dbReference>
<feature type="binding site" evidence="7">
    <location>
        <position position="102"/>
    </location>
    <ligand>
        <name>shikimate</name>
        <dbReference type="ChEBI" id="CHEBI:36208"/>
    </ligand>
</feature>
<dbReference type="Proteomes" id="UP000027059">
    <property type="component" value="Chromosome"/>
</dbReference>
<reference evidence="11 12" key="2">
    <citation type="journal article" date="2015" name="Biomed. Res. Int.">
        <title>Effects of Arsenite Resistance on the Growth and Functional Gene Expression of Leptospirillum ferriphilum and Acidithiobacillus thiooxidans in Pure Culture and Coculture.</title>
        <authorList>
            <person name="Jiang H."/>
            <person name="Liang Y."/>
            <person name="Yin H."/>
            <person name="Xiao Y."/>
            <person name="Guo X."/>
            <person name="Xu Y."/>
            <person name="Hu Q."/>
            <person name="Liu H."/>
            <person name="Liu X."/>
        </authorList>
    </citation>
    <scope>NUCLEOTIDE SEQUENCE [LARGE SCALE GENOMIC DNA]</scope>
    <source>
        <strain evidence="11 12">YSK</strain>
    </source>
</reference>
<dbReference type="InterPro" id="IPR046346">
    <property type="entry name" value="Aminoacid_DH-like_N_sf"/>
</dbReference>
<evidence type="ECO:0000259" key="9">
    <source>
        <dbReference type="Pfam" id="PF08501"/>
    </source>
</evidence>
<dbReference type="InterPro" id="IPR022893">
    <property type="entry name" value="Shikimate_DH_fam"/>
</dbReference>
<dbReference type="Gene3D" id="3.40.50.10860">
    <property type="entry name" value="Leucine Dehydrogenase, chain A, domain 1"/>
    <property type="match status" value="1"/>
</dbReference>
<dbReference type="AlphaFoldDB" id="A0A059XSN4"/>
<evidence type="ECO:0000256" key="3">
    <source>
        <dbReference type="ARBA" id="ARBA00022857"/>
    </source>
</evidence>
<feature type="binding site" evidence="7">
    <location>
        <position position="62"/>
    </location>
    <ligand>
        <name>shikimate</name>
        <dbReference type="ChEBI" id="CHEBI:36208"/>
    </ligand>
</feature>
<evidence type="ECO:0000256" key="2">
    <source>
        <dbReference type="ARBA" id="ARBA00012962"/>
    </source>
</evidence>
<comment type="pathway">
    <text evidence="1 7">Metabolic intermediate biosynthesis; chorismate biosynthesis; chorismate from D-erythrose 4-phosphate and phosphoenolpyruvate: step 4/7.</text>
</comment>
<dbReference type="InterPro" id="IPR006151">
    <property type="entry name" value="Shikm_DH/Glu-tRNA_Rdtase"/>
</dbReference>
<evidence type="ECO:0000259" key="10">
    <source>
        <dbReference type="Pfam" id="PF18317"/>
    </source>
</evidence>
<dbReference type="PANTHER" id="PTHR21089">
    <property type="entry name" value="SHIKIMATE DEHYDROGENASE"/>
    <property type="match status" value="1"/>
</dbReference>
<dbReference type="GO" id="GO:0004764">
    <property type="term" value="F:shikimate 3-dehydrogenase (NADP+) activity"/>
    <property type="evidence" value="ECO:0007669"/>
    <property type="project" value="UniProtKB-UniRule"/>
</dbReference>
<comment type="caution">
    <text evidence="7">Lacks conserved residue(s) required for the propagation of feature annotation.</text>
</comment>
<dbReference type="Gene3D" id="3.40.50.720">
    <property type="entry name" value="NAD(P)-binding Rossmann-like Domain"/>
    <property type="match status" value="1"/>
</dbReference>
<keyword evidence="4 7" id="KW-0560">Oxidoreductase</keyword>
<protein>
    <recommendedName>
        <fullName evidence="2 7">Shikimate dehydrogenase (NADP(+))</fullName>
        <shortName evidence="7">SDH</shortName>
        <ecNumber evidence="2 7">1.1.1.25</ecNumber>
    </recommendedName>
</protein>
<dbReference type="InterPro" id="IPR041121">
    <property type="entry name" value="SDH_C"/>
</dbReference>
<dbReference type="RefSeq" id="WP_038505019.1">
    <property type="nucleotide sequence ID" value="NZ_CP007243.1"/>
</dbReference>
<dbReference type="Pfam" id="PF18317">
    <property type="entry name" value="SDH_C"/>
    <property type="match status" value="1"/>
</dbReference>
<feature type="binding site" evidence="7">
    <location>
        <position position="87"/>
    </location>
    <ligand>
        <name>shikimate</name>
        <dbReference type="ChEBI" id="CHEBI:36208"/>
    </ligand>
</feature>
<evidence type="ECO:0000256" key="7">
    <source>
        <dbReference type="HAMAP-Rule" id="MF_00222"/>
    </source>
</evidence>
<comment type="subunit">
    <text evidence="7">Homodimer.</text>
</comment>
<dbReference type="UniPathway" id="UPA00053">
    <property type="reaction ID" value="UER00087"/>
</dbReference>
<proteinExistence type="inferred from homology"/>
<dbReference type="GO" id="GO:0019632">
    <property type="term" value="P:shikimate metabolic process"/>
    <property type="evidence" value="ECO:0007669"/>
    <property type="project" value="TreeGrafter"/>
</dbReference>
<feature type="domain" description="Quinate/shikimate 5-dehydrogenase/glutamyl-tRNA reductase" evidence="8">
    <location>
        <begin position="124"/>
        <end position="200"/>
    </location>
</feature>
<feature type="domain" description="SDH C-terminal" evidence="10">
    <location>
        <begin position="249"/>
        <end position="279"/>
    </location>
</feature>
<dbReference type="GO" id="GO:0009423">
    <property type="term" value="P:chorismate biosynthetic process"/>
    <property type="evidence" value="ECO:0007669"/>
    <property type="project" value="UniProtKB-UniRule"/>
</dbReference>
<reference evidence="12" key="1">
    <citation type="submission" date="2014-02" db="EMBL/GenBank/DDBJ databases">
        <title>Complete genome sequence and comparative genomic analysis of the nitrogen-fixing bacterium Leptospirillum ferriphilum YSK.</title>
        <authorList>
            <person name="Guo X."/>
            <person name="Yin H."/>
            <person name="Liang Y."/>
            <person name="Hu Q."/>
            <person name="Ma L."/>
            <person name="Xiao Y."/>
            <person name="Zhang X."/>
            <person name="Qiu G."/>
            <person name="Liu X."/>
        </authorList>
    </citation>
    <scope>NUCLEOTIDE SEQUENCE [LARGE SCALE GENOMIC DNA]</scope>
    <source>
        <strain evidence="12">YSK</strain>
    </source>
</reference>
<dbReference type="GO" id="GO:0009073">
    <property type="term" value="P:aromatic amino acid family biosynthetic process"/>
    <property type="evidence" value="ECO:0007669"/>
    <property type="project" value="UniProtKB-KW"/>
</dbReference>
<keyword evidence="12" id="KW-1185">Reference proteome</keyword>